<evidence type="ECO:0000313" key="1">
    <source>
        <dbReference type="EMBL" id="MDW0115000.1"/>
    </source>
</evidence>
<dbReference type="Proteomes" id="UP001282284">
    <property type="component" value="Unassembled WGS sequence"/>
</dbReference>
<protein>
    <submittedName>
        <fullName evidence="1">Uncharacterized protein</fullName>
    </submittedName>
</protein>
<dbReference type="EMBL" id="JAUBDI010000026">
    <property type="protein sequence ID" value="MDW0115000.1"/>
    <property type="molecule type" value="Genomic_DNA"/>
</dbReference>
<name>A0ABU4GFB0_9BACL</name>
<keyword evidence="2" id="KW-1185">Reference proteome</keyword>
<sequence>MIDLQCLSSYIYKIMLILPYCSSQNNKYSKTQACYWLFLNKNSIDLAPVKNSTAVKKLQNPPYEIFKELFQLLVSKWNLAYRRTKVMKRELAIRPDEIASHSGIRER</sequence>
<gene>
    <name evidence="1" type="ORF">QT711_17710</name>
</gene>
<comment type="caution">
    <text evidence="1">The sequence shown here is derived from an EMBL/GenBank/DDBJ whole genome shotgun (WGS) entry which is preliminary data.</text>
</comment>
<evidence type="ECO:0000313" key="2">
    <source>
        <dbReference type="Proteomes" id="UP001282284"/>
    </source>
</evidence>
<organism evidence="1 2">
    <name type="scientific">Sporosarcina saromensis</name>
    <dbReference type="NCBI Taxonomy" id="359365"/>
    <lineage>
        <taxon>Bacteria</taxon>
        <taxon>Bacillati</taxon>
        <taxon>Bacillota</taxon>
        <taxon>Bacilli</taxon>
        <taxon>Bacillales</taxon>
        <taxon>Caryophanaceae</taxon>
        <taxon>Sporosarcina</taxon>
    </lineage>
</organism>
<proteinExistence type="predicted"/>
<accession>A0ABU4GFB0</accession>
<reference evidence="1 2" key="1">
    <citation type="submission" date="2023-06" db="EMBL/GenBank/DDBJ databases">
        <title>Sporosarcina sp. nov., isolated from Korean traditional fermented seafood 'Jeotgal'.</title>
        <authorList>
            <person name="Yang A.I."/>
            <person name="Shin N.-R."/>
        </authorList>
    </citation>
    <scope>NUCLEOTIDE SEQUENCE [LARGE SCALE GENOMIC DNA]</scope>
    <source>
        <strain evidence="1 2">KCTC13119</strain>
    </source>
</reference>